<protein>
    <submittedName>
        <fullName evidence="1">Uncharacterized protein</fullName>
    </submittedName>
</protein>
<proteinExistence type="predicted"/>
<dbReference type="EMBL" id="CAVMJV010000011">
    <property type="protein sequence ID" value="CAK5044821.1"/>
    <property type="molecule type" value="Genomic_DNA"/>
</dbReference>
<gene>
    <name evidence="1" type="ORF">MENTE1834_LOCUS11580</name>
</gene>
<sequence length="1000" mass="116128">MIFRFGYPKIFLEPTTLYLNIKPKIILIFSTESIWRKHIFVLFHDRLCYLIQPIDDENKINNKLNNVIREKSFGSQNDENFNGDELEENNGGNNGHRNSITSTTTTLLVEDCSNCHITEEWFHGKIDREEAKERLIKNKINGTFLVRESNTFIGDFTLSFLFNNEVHHCRIKTNILPGGEKRYHLLDTLKKESLYELISYYMKHSLNTPNFKVYQQWFCLNCDTQKAEELLTKFGEDGGFLIRYSKNDTDSFVLSLRVDSINWHLRLKREGRVFVVGNQIFENLCQLVEYFGKIQFFRGICLKYPVNEETVKDKNTKENLNSLKEEEDNQVDGCYVELNDLKNEFQVEAIESFEEVQFIEDLMLKDYFKEGIPYNGKALCFPLGAKITVLQKYFLNKNEEQKEIDKWLYLGRYNNEIGWFPPCSVNEVSDVSFESNNSSSELNYGTIELAGTSFEENREERPYSFKISLTQSHWKVRVYIVATDNEEELKEWLLICQQQSRQANDKIQQLRNRERQLRIASQLSCLVVYCQAVPFNPDFKLQDQRNSFFEMCSFSESKHDKLIEKGLPLFNQRQLSRVYPQASRLTSTNFNPVPMWNSGCHMVALNFQTGDKPMQLNFGRFNANGRCGYVLKPQYLMDETFWQKQQNELFNQKLEGVKKKLLCRFCRNKSKIPLNKEKENGDLQKCCCDKLNLDFDENLEEKQKENNLNGIINNKVNNNSSTLFTSNRPIILIITIIAGRHLTRKSGYDKGGICSPYVEIELLGFGNDSQIQKTNTICSNGLSPVWQERFYFKIKYPEMGLLRFFVEDADFVGPKTDPFIGQAIFPIDCIRPGFRSISLLNQFNEPLELSALLVHVEIREWKHFNTTITTTKCRSNSLLVAGNSLNFSSKISSSSFSDGSNLNNNLIEENPPILNIHQYLQFGRSILADSQQEQLIENNSSLESSGMISTKELRQTNNLEDYTFRNPTTISPPNNNRNSALRNGSSTLRKLFRLGRNSNN</sequence>
<dbReference type="Proteomes" id="UP001497535">
    <property type="component" value="Unassembled WGS sequence"/>
</dbReference>
<reference evidence="1" key="1">
    <citation type="submission" date="2023-11" db="EMBL/GenBank/DDBJ databases">
        <authorList>
            <person name="Poullet M."/>
        </authorList>
    </citation>
    <scope>NUCLEOTIDE SEQUENCE</scope>
    <source>
        <strain evidence="1">E1834</strain>
    </source>
</reference>
<organism evidence="1 2">
    <name type="scientific">Meloidogyne enterolobii</name>
    <name type="common">Root-knot nematode worm</name>
    <name type="synonym">Meloidogyne mayaguensis</name>
    <dbReference type="NCBI Taxonomy" id="390850"/>
    <lineage>
        <taxon>Eukaryota</taxon>
        <taxon>Metazoa</taxon>
        <taxon>Ecdysozoa</taxon>
        <taxon>Nematoda</taxon>
        <taxon>Chromadorea</taxon>
        <taxon>Rhabditida</taxon>
        <taxon>Tylenchina</taxon>
        <taxon>Tylenchomorpha</taxon>
        <taxon>Tylenchoidea</taxon>
        <taxon>Meloidogynidae</taxon>
        <taxon>Meloidogyninae</taxon>
        <taxon>Meloidogyne</taxon>
    </lineage>
</organism>
<accession>A0ACB0YFP1</accession>
<comment type="caution">
    <text evidence="1">The sequence shown here is derived from an EMBL/GenBank/DDBJ whole genome shotgun (WGS) entry which is preliminary data.</text>
</comment>
<evidence type="ECO:0000313" key="2">
    <source>
        <dbReference type="Proteomes" id="UP001497535"/>
    </source>
</evidence>
<evidence type="ECO:0000313" key="1">
    <source>
        <dbReference type="EMBL" id="CAK5044821.1"/>
    </source>
</evidence>
<keyword evidence="2" id="KW-1185">Reference proteome</keyword>
<name>A0ACB0YFP1_MELEN</name>